<organism evidence="2 3">
    <name type="scientific">Lelliottia aquatilis</name>
    <dbReference type="NCBI Taxonomy" id="2080838"/>
    <lineage>
        <taxon>Bacteria</taxon>
        <taxon>Pseudomonadati</taxon>
        <taxon>Pseudomonadota</taxon>
        <taxon>Gammaproteobacteria</taxon>
        <taxon>Enterobacterales</taxon>
        <taxon>Enterobacteriaceae</taxon>
        <taxon>Lelliottia</taxon>
    </lineage>
</organism>
<evidence type="ECO:0000313" key="3">
    <source>
        <dbReference type="Proteomes" id="UP000237025"/>
    </source>
</evidence>
<gene>
    <name evidence="2" type="ORF">C3712_07590</name>
</gene>
<protein>
    <recommendedName>
        <fullName evidence="4">DUF1120 domain-containing protein</fullName>
    </recommendedName>
</protein>
<proteinExistence type="predicted"/>
<keyword evidence="1" id="KW-0732">Signal</keyword>
<dbReference type="InterPro" id="IPR010546">
    <property type="entry name" value="DUF1120"/>
</dbReference>
<keyword evidence="3" id="KW-1185">Reference proteome</keyword>
<evidence type="ECO:0008006" key="4">
    <source>
        <dbReference type="Google" id="ProtNLM"/>
    </source>
</evidence>
<dbReference type="EMBL" id="PQVW01000004">
    <property type="protein sequence ID" value="POZ24068.1"/>
    <property type="molecule type" value="Genomic_DNA"/>
</dbReference>
<dbReference type="RefSeq" id="WP_103948615.1">
    <property type="nucleotide sequence ID" value="NZ_PQVT01000004.1"/>
</dbReference>
<evidence type="ECO:0000313" key="2">
    <source>
        <dbReference type="EMBL" id="POZ24068.1"/>
    </source>
</evidence>
<feature type="chain" id="PRO_5046679683" description="DUF1120 domain-containing protein" evidence="1">
    <location>
        <begin position="24"/>
        <end position="226"/>
    </location>
</feature>
<feature type="signal peptide" evidence="1">
    <location>
        <begin position="1"/>
        <end position="23"/>
    </location>
</feature>
<evidence type="ECO:0000256" key="1">
    <source>
        <dbReference type="SAM" id="SignalP"/>
    </source>
</evidence>
<comment type="caution">
    <text evidence="2">The sequence shown here is derived from an EMBL/GenBank/DDBJ whole genome shotgun (WGS) entry which is preliminary data.</text>
</comment>
<accession>A0ABX5A629</accession>
<name>A0ABX5A629_9ENTR</name>
<sequence length="226" mass="23001">MKTIFKFCAAAALVISTANSAFAAETAVMKVTGKLVMGSCTPTLASGGVVDYGSMSVDSLSDTAVNQLGQQSIQLSVACTSPTKVAWTITDDRSSSVVDTGPIDQTGNPGAPASEFGLGVTADDVKLGSYSVVTEAHDIVVDGAAGILADSTDNGATWAADPASSVYSRPDGTRLFTYSDAQGNPIAFKDAADVLVISAAIQNTTTLAITDDTVLDGQATISIKYL</sequence>
<dbReference type="Pfam" id="PF06551">
    <property type="entry name" value="DUF1120"/>
    <property type="match status" value="1"/>
</dbReference>
<dbReference type="Proteomes" id="UP000237025">
    <property type="component" value="Unassembled WGS sequence"/>
</dbReference>
<reference evidence="2 3" key="1">
    <citation type="submission" date="2018-02" db="EMBL/GenBank/DDBJ databases">
        <title>Lelliotia aquatilis sp. nov., isolated from drinking water.</title>
        <authorList>
            <person name="Kaempfer P."/>
            <person name="Glaeser S."/>
            <person name="Exner M."/>
            <person name="Doijad S."/>
            <person name="Chakraborty T."/>
        </authorList>
    </citation>
    <scope>NUCLEOTIDE SEQUENCE [LARGE SCALE GENOMIC DNA]</scope>
    <source>
        <strain evidence="2 3">6331-17</strain>
    </source>
</reference>